<dbReference type="PANTHER" id="PTHR33254">
    <property type="entry name" value="4-HYDROXY-4-METHYL-2-OXOGLUTARATE ALDOLASE 3-RELATED"/>
    <property type="match status" value="1"/>
</dbReference>
<sequence>MMDYILSEETRSKLKKVSTASVATALYKRGLRNQFIQGAVQVARKPENMVGQAFTLRYIPAREDRNPITVFRNPDHKQRVAIETCPPGCVLVMDARKDARAATAGSILVTRLALRGAAGIVSDGGFRDVTGIGELDMPAYCAKASAPTNLTLHEAIDINVPISCGDAAVFPGDVLVGDADGVMVIPAHLAEEIADECAGMEVFEDFVLEEVIKGAAIIGLYPCTDETIAKKFDDWRRHNKR</sequence>
<organism evidence="1 2">
    <name type="scientific">Brucella pseudogrignonensis</name>
    <dbReference type="NCBI Taxonomy" id="419475"/>
    <lineage>
        <taxon>Bacteria</taxon>
        <taxon>Pseudomonadati</taxon>
        <taxon>Pseudomonadota</taxon>
        <taxon>Alphaproteobacteria</taxon>
        <taxon>Hyphomicrobiales</taxon>
        <taxon>Brucellaceae</taxon>
        <taxon>Brucella/Ochrobactrum group</taxon>
        <taxon>Brucella</taxon>
    </lineage>
</organism>
<evidence type="ECO:0000313" key="1">
    <source>
        <dbReference type="EMBL" id="MDR6433668.1"/>
    </source>
</evidence>
<protein>
    <submittedName>
        <fullName evidence="1">Regulator of RNase E activity RraA</fullName>
    </submittedName>
</protein>
<dbReference type="InterPro" id="IPR005493">
    <property type="entry name" value="RraA/RraA-like"/>
</dbReference>
<dbReference type="EMBL" id="JAVDQT010000006">
    <property type="protein sequence ID" value="MDR6433668.1"/>
    <property type="molecule type" value="Genomic_DNA"/>
</dbReference>
<gene>
    <name evidence="1" type="ORF">J2782_003414</name>
</gene>
<accession>A0ABU1MCL7</accession>
<dbReference type="Proteomes" id="UP001184614">
    <property type="component" value="Unassembled WGS sequence"/>
</dbReference>
<dbReference type="NCBIfam" id="NF006093">
    <property type="entry name" value="PRK08245.1"/>
    <property type="match status" value="1"/>
</dbReference>
<dbReference type="InterPro" id="IPR036704">
    <property type="entry name" value="RraA/RraA-like_sf"/>
</dbReference>
<comment type="caution">
    <text evidence="1">The sequence shown here is derived from an EMBL/GenBank/DDBJ whole genome shotgun (WGS) entry which is preliminary data.</text>
</comment>
<dbReference type="RefSeq" id="WP_310014650.1">
    <property type="nucleotide sequence ID" value="NZ_JAVDQT010000006.1"/>
</dbReference>
<dbReference type="Pfam" id="PF03737">
    <property type="entry name" value="RraA-like"/>
    <property type="match status" value="1"/>
</dbReference>
<dbReference type="CDD" id="cd16841">
    <property type="entry name" value="RraA_family"/>
    <property type="match status" value="1"/>
</dbReference>
<dbReference type="SUPFAM" id="SSF89562">
    <property type="entry name" value="RraA-like"/>
    <property type="match status" value="1"/>
</dbReference>
<dbReference type="Gene3D" id="3.50.30.40">
    <property type="entry name" value="Ribonuclease E inhibitor RraA/RraA-like"/>
    <property type="match status" value="1"/>
</dbReference>
<dbReference type="PANTHER" id="PTHR33254:SF16">
    <property type="entry name" value="BLR3842 PROTEIN"/>
    <property type="match status" value="1"/>
</dbReference>
<keyword evidence="2" id="KW-1185">Reference proteome</keyword>
<proteinExistence type="predicted"/>
<name>A0ABU1MCL7_9HYPH</name>
<evidence type="ECO:0000313" key="2">
    <source>
        <dbReference type="Proteomes" id="UP001184614"/>
    </source>
</evidence>
<reference evidence="1 2" key="1">
    <citation type="submission" date="2023-07" db="EMBL/GenBank/DDBJ databases">
        <title>Sorghum-associated microbial communities from plants grown in Nebraska, USA.</title>
        <authorList>
            <person name="Schachtman D."/>
        </authorList>
    </citation>
    <scope>NUCLEOTIDE SEQUENCE [LARGE SCALE GENOMIC DNA]</scope>
    <source>
        <strain evidence="1 2">DS1730</strain>
    </source>
</reference>